<accession>A0A1I8ATC1</accession>
<proteinExistence type="predicted"/>
<name>A0A1I8ATC1_9BILA</name>
<keyword evidence="1" id="KW-1185">Reference proteome</keyword>
<evidence type="ECO:0000313" key="1">
    <source>
        <dbReference type="Proteomes" id="UP000095287"/>
    </source>
</evidence>
<protein>
    <submittedName>
        <fullName evidence="2">Secreted protein</fullName>
    </submittedName>
</protein>
<reference evidence="2" key="1">
    <citation type="submission" date="2016-11" db="UniProtKB">
        <authorList>
            <consortium name="WormBaseParasite"/>
        </authorList>
    </citation>
    <scope>IDENTIFICATION</scope>
</reference>
<dbReference type="Proteomes" id="UP000095287">
    <property type="component" value="Unplaced"/>
</dbReference>
<evidence type="ECO:0000313" key="2">
    <source>
        <dbReference type="WBParaSite" id="L893_g9266.t1"/>
    </source>
</evidence>
<dbReference type="WBParaSite" id="L893_g9266.t1">
    <property type="protein sequence ID" value="L893_g9266.t1"/>
    <property type="gene ID" value="L893_g9266"/>
</dbReference>
<organism evidence="1 2">
    <name type="scientific">Steinernema glaseri</name>
    <dbReference type="NCBI Taxonomy" id="37863"/>
    <lineage>
        <taxon>Eukaryota</taxon>
        <taxon>Metazoa</taxon>
        <taxon>Ecdysozoa</taxon>
        <taxon>Nematoda</taxon>
        <taxon>Chromadorea</taxon>
        <taxon>Rhabditida</taxon>
        <taxon>Tylenchina</taxon>
        <taxon>Panagrolaimomorpha</taxon>
        <taxon>Strongyloidoidea</taxon>
        <taxon>Steinernematidae</taxon>
        <taxon>Steinernema</taxon>
    </lineage>
</organism>
<sequence>MTVDLLEVVTVATVCVPIGDEGDLLLGTGDEEARSVLGVHRLLDGELGLDGVRRLIHSLNSHSNVPIHEPVRISDHSCSERLNVHVLYNHFIPQPSSVLNSENKLLIAVPEASCFAASWLGGRSMLKTTAQRPDAQQFA</sequence>
<dbReference type="AlphaFoldDB" id="A0A1I8ATC1"/>